<evidence type="ECO:0000256" key="3">
    <source>
        <dbReference type="SAM" id="MobiDB-lite"/>
    </source>
</evidence>
<keyword evidence="2" id="KW-0067">ATP-binding</keyword>
<dbReference type="AlphaFoldDB" id="T0YQ72"/>
<organism evidence="4">
    <name type="scientific">mine drainage metagenome</name>
    <dbReference type="NCBI Taxonomy" id="410659"/>
    <lineage>
        <taxon>unclassified sequences</taxon>
        <taxon>metagenomes</taxon>
        <taxon>ecological metagenomes</taxon>
    </lineage>
</organism>
<reference evidence="4" key="2">
    <citation type="journal article" date="2014" name="ISME J.">
        <title>Microbial stratification in low pH oxic and suboxic macroscopic growths along an acid mine drainage.</title>
        <authorList>
            <person name="Mendez-Garcia C."/>
            <person name="Mesa V."/>
            <person name="Sprenger R.R."/>
            <person name="Richter M."/>
            <person name="Diez M.S."/>
            <person name="Solano J."/>
            <person name="Bargiela R."/>
            <person name="Golyshina O.V."/>
            <person name="Manteca A."/>
            <person name="Ramos J.L."/>
            <person name="Gallego J.R."/>
            <person name="Llorente I."/>
            <person name="Martins Dos Santos V.A."/>
            <person name="Jensen O.N."/>
            <person name="Pelaez A.I."/>
            <person name="Sanchez J."/>
            <person name="Ferrer M."/>
        </authorList>
    </citation>
    <scope>NUCLEOTIDE SEQUENCE</scope>
</reference>
<gene>
    <name evidence="4" type="ORF">B1B_17353</name>
</gene>
<dbReference type="PANTHER" id="PTHR16305:SF35">
    <property type="entry name" value="TRANSCRIPTIONAL ACTIVATOR DOMAIN"/>
    <property type="match status" value="1"/>
</dbReference>
<reference evidence="4" key="1">
    <citation type="submission" date="2013-08" db="EMBL/GenBank/DDBJ databases">
        <authorList>
            <person name="Mendez C."/>
            <person name="Richter M."/>
            <person name="Ferrer M."/>
            <person name="Sanchez J."/>
        </authorList>
    </citation>
    <scope>NUCLEOTIDE SEQUENCE</scope>
</reference>
<sequence>MGADELGGPRAPGGRPPADLGADEERILAYASSIGSEFDLGLLARALGTTAVPLADSLERLVRRGVLWQRPGGERFGFAEEELRGRVYRSLTDSRRRVLHRKIAEALEALPADGTGRPATELGRHFFLGKVPEKSLAYNRRAADEARAAEEPERAIHLYERVLLEIEHLPGDHRRERAEVCELLGDLLFAVGNYRGADRRYLEALETASTTDPNLTARLLLARAEIAREGLELAAAARGALEARQLFESSGDAVGVAETHRLLGRLAFARGEYTESLEENMRSLERLEGHRDPHLMGLLSIDLGNSFALQGADGRPVAIEWYHHAIDCLL</sequence>
<protein>
    <recommendedName>
        <fullName evidence="5">Tetratricopeptide repeat protein</fullName>
    </recommendedName>
</protein>
<dbReference type="PANTHER" id="PTHR16305">
    <property type="entry name" value="TESTICULAR SOLUBLE ADENYLYL CYCLASE"/>
    <property type="match status" value="1"/>
</dbReference>
<dbReference type="SUPFAM" id="SSF48452">
    <property type="entry name" value="TPR-like"/>
    <property type="match status" value="1"/>
</dbReference>
<name>T0YQ72_9ZZZZ</name>
<proteinExistence type="predicted"/>
<evidence type="ECO:0000256" key="1">
    <source>
        <dbReference type="ARBA" id="ARBA00022741"/>
    </source>
</evidence>
<keyword evidence="1" id="KW-0547">Nucleotide-binding</keyword>
<dbReference type="GO" id="GO:0005524">
    <property type="term" value="F:ATP binding"/>
    <property type="evidence" value="ECO:0007669"/>
    <property type="project" value="UniProtKB-KW"/>
</dbReference>
<evidence type="ECO:0008006" key="5">
    <source>
        <dbReference type="Google" id="ProtNLM"/>
    </source>
</evidence>
<dbReference type="GO" id="GO:0005737">
    <property type="term" value="C:cytoplasm"/>
    <property type="evidence" value="ECO:0007669"/>
    <property type="project" value="TreeGrafter"/>
</dbReference>
<dbReference type="GO" id="GO:0004016">
    <property type="term" value="F:adenylate cyclase activity"/>
    <property type="evidence" value="ECO:0007669"/>
    <property type="project" value="TreeGrafter"/>
</dbReference>
<dbReference type="Gene3D" id="1.25.40.10">
    <property type="entry name" value="Tetratricopeptide repeat domain"/>
    <property type="match status" value="1"/>
</dbReference>
<comment type="caution">
    <text evidence="4">The sequence shown here is derived from an EMBL/GenBank/DDBJ whole genome shotgun (WGS) entry which is preliminary data.</text>
</comment>
<feature type="region of interest" description="Disordered" evidence="3">
    <location>
        <begin position="1"/>
        <end position="20"/>
    </location>
</feature>
<dbReference type="InterPro" id="IPR011990">
    <property type="entry name" value="TPR-like_helical_dom_sf"/>
</dbReference>
<evidence type="ECO:0000256" key="2">
    <source>
        <dbReference type="ARBA" id="ARBA00022840"/>
    </source>
</evidence>
<accession>T0YQ72</accession>
<feature type="non-terminal residue" evidence="4">
    <location>
        <position position="330"/>
    </location>
</feature>
<evidence type="ECO:0000313" key="4">
    <source>
        <dbReference type="EMBL" id="EQD33917.1"/>
    </source>
</evidence>
<dbReference type="EMBL" id="AUZY01011581">
    <property type="protein sequence ID" value="EQD33917.1"/>
    <property type="molecule type" value="Genomic_DNA"/>
</dbReference>